<dbReference type="InterPro" id="IPR011047">
    <property type="entry name" value="Quinoprotein_ADH-like_sf"/>
</dbReference>
<organism evidence="2 3">
    <name type="scientific">Dietzia aurantiaca</name>
    <dbReference type="NCBI Taxonomy" id="983873"/>
    <lineage>
        <taxon>Bacteria</taxon>
        <taxon>Bacillati</taxon>
        <taxon>Actinomycetota</taxon>
        <taxon>Actinomycetes</taxon>
        <taxon>Mycobacteriales</taxon>
        <taxon>Dietziaceae</taxon>
        <taxon>Dietzia</taxon>
    </lineage>
</organism>
<dbReference type="EMBL" id="JBHSHP010000016">
    <property type="protein sequence ID" value="MFC4754209.1"/>
    <property type="molecule type" value="Genomic_DNA"/>
</dbReference>
<feature type="region of interest" description="Disordered" evidence="1">
    <location>
        <begin position="26"/>
        <end position="57"/>
    </location>
</feature>
<evidence type="ECO:0000313" key="2">
    <source>
        <dbReference type="EMBL" id="MFC4754209.1"/>
    </source>
</evidence>
<dbReference type="Gene3D" id="2.130.10.10">
    <property type="entry name" value="YVTN repeat-like/Quinoprotein amine dehydrogenase"/>
    <property type="match status" value="1"/>
</dbReference>
<reference evidence="3" key="1">
    <citation type="journal article" date="2019" name="Int. J. Syst. Evol. Microbiol.">
        <title>The Global Catalogue of Microorganisms (GCM) 10K type strain sequencing project: providing services to taxonomists for standard genome sequencing and annotation.</title>
        <authorList>
            <consortium name="The Broad Institute Genomics Platform"/>
            <consortium name="The Broad Institute Genome Sequencing Center for Infectious Disease"/>
            <person name="Wu L."/>
            <person name="Ma J."/>
        </authorList>
    </citation>
    <scope>NUCLEOTIDE SEQUENCE [LARGE SCALE GENOMIC DNA]</scope>
    <source>
        <strain evidence="3">JCM 11882</strain>
    </source>
</reference>
<keyword evidence="3" id="KW-1185">Reference proteome</keyword>
<sequence length="414" mass="43641">MAVTAGLILVNGSAARSEFTPADAEQPVYGPATATPSTLEPLWSHGSAGTGAPLTTKGNLVTVSPDGTLVGRDAGSGEQRWSYSHVGHFCAATFYSDVLVAAFDGAAGCSDVTSLDPTAQHYAGTRQSAFPDTMELTSTWRHALAMSPERLEIWRDDLVRTIEYGAVDAPQEAGMQPRSGCTLGSAALTDQRFVVAERCPDDDSARLTLSKTVPEDNRKPEDIASDVTGADELWVLGTTDDGVLGLTRRGDDWAVEWFTSPTDYSLVLALPGEPGRLPSLSAVAGDDKQLRWFDGAATHAFDLGTGAYVWTALETTGPGLTGGWSPDPEDRTARDWVLVPRAGGFLAVDHGSGVEIRRLDGSPANDGGDGGGDVRGAGAALQYDDEAAITGLSQIGDILYERRSGEIHAYKMHA</sequence>
<evidence type="ECO:0000313" key="3">
    <source>
        <dbReference type="Proteomes" id="UP001595836"/>
    </source>
</evidence>
<protein>
    <recommendedName>
        <fullName evidence="4">PQQ-binding-like beta-propeller repeat protein</fullName>
    </recommendedName>
</protein>
<evidence type="ECO:0000256" key="1">
    <source>
        <dbReference type="SAM" id="MobiDB-lite"/>
    </source>
</evidence>
<name>A0ABV9PP08_9ACTN</name>
<proteinExistence type="predicted"/>
<dbReference type="InterPro" id="IPR015943">
    <property type="entry name" value="WD40/YVTN_repeat-like_dom_sf"/>
</dbReference>
<dbReference type="SUPFAM" id="SSF50998">
    <property type="entry name" value="Quinoprotein alcohol dehydrogenase-like"/>
    <property type="match status" value="2"/>
</dbReference>
<dbReference type="RefSeq" id="WP_344996440.1">
    <property type="nucleotide sequence ID" value="NZ_BAABCD010000056.1"/>
</dbReference>
<accession>A0ABV9PP08</accession>
<dbReference type="Proteomes" id="UP001595836">
    <property type="component" value="Unassembled WGS sequence"/>
</dbReference>
<gene>
    <name evidence="2" type="ORF">ACFO7U_05375</name>
</gene>
<evidence type="ECO:0008006" key="4">
    <source>
        <dbReference type="Google" id="ProtNLM"/>
    </source>
</evidence>
<comment type="caution">
    <text evidence="2">The sequence shown here is derived from an EMBL/GenBank/DDBJ whole genome shotgun (WGS) entry which is preliminary data.</text>
</comment>